<evidence type="ECO:0000256" key="1">
    <source>
        <dbReference type="SAM" id="Phobius"/>
    </source>
</evidence>
<feature type="transmembrane region" description="Helical" evidence="1">
    <location>
        <begin position="111"/>
        <end position="144"/>
    </location>
</feature>
<evidence type="ECO:0000313" key="3">
    <source>
        <dbReference type="Proteomes" id="UP000252100"/>
    </source>
</evidence>
<dbReference type="EMBL" id="CP031092">
    <property type="protein sequence ID" value="AXF56180.1"/>
    <property type="molecule type" value="Genomic_DNA"/>
</dbReference>
<feature type="transmembrane region" description="Helical" evidence="1">
    <location>
        <begin position="156"/>
        <end position="179"/>
    </location>
</feature>
<feature type="transmembrane region" description="Helical" evidence="1">
    <location>
        <begin position="288"/>
        <end position="306"/>
    </location>
</feature>
<dbReference type="RefSeq" id="WP_114372734.1">
    <property type="nucleotide sequence ID" value="NZ_CP031092.1"/>
</dbReference>
<feature type="transmembrane region" description="Helical" evidence="1">
    <location>
        <begin position="237"/>
        <end position="253"/>
    </location>
</feature>
<organism evidence="2 3">
    <name type="scientific">Salicibibacter kimchii</name>
    <dbReference type="NCBI Taxonomy" id="2099786"/>
    <lineage>
        <taxon>Bacteria</taxon>
        <taxon>Bacillati</taxon>
        <taxon>Bacillota</taxon>
        <taxon>Bacilli</taxon>
        <taxon>Bacillales</taxon>
        <taxon>Bacillaceae</taxon>
        <taxon>Salicibibacter</taxon>
    </lineage>
</organism>
<feature type="transmembrane region" description="Helical" evidence="1">
    <location>
        <begin position="185"/>
        <end position="203"/>
    </location>
</feature>
<keyword evidence="1" id="KW-0472">Membrane</keyword>
<feature type="transmembrane region" description="Helical" evidence="1">
    <location>
        <begin position="20"/>
        <end position="40"/>
    </location>
</feature>
<accession>A0A345BYZ9</accession>
<dbReference type="OrthoDB" id="2380496at2"/>
<feature type="transmembrane region" description="Helical" evidence="1">
    <location>
        <begin position="47"/>
        <end position="69"/>
    </location>
</feature>
<gene>
    <name evidence="2" type="ORF">DT065_09205</name>
</gene>
<sequence>MATRALSVIQGSWQLLRFTAVASSSFSTILSTLLPLILFYSISTDAIISLFMILSIGALFFHGVLTHLLNDVSDYKSGTDAHSPAILSGGSRVTQDGYFSVDDLEKLGDRLIYAIVFSCIALVFFGFYQISILLLIGVWAAASYSCLPLRLSYRPFVGEVLSLFPSMLALGLAGAWLALDDLPAWALQNATINALFCVAWVMVHHIPDRHADQQAKPKKRTTVVWAMEKFGQAYSRFPALIYLLLTGACIFWLGTERLWAGLGLLVIVTASVVLVTKMNINDDQQVSACEKIMLLLAIVNAIWLGVFI</sequence>
<keyword evidence="3" id="KW-1185">Reference proteome</keyword>
<keyword evidence="1" id="KW-1133">Transmembrane helix</keyword>
<protein>
    <submittedName>
        <fullName evidence="2">Prenyltransferase</fullName>
    </submittedName>
</protein>
<dbReference type="InterPro" id="IPR026046">
    <property type="entry name" value="UBIAD1"/>
</dbReference>
<feature type="transmembrane region" description="Helical" evidence="1">
    <location>
        <begin position="259"/>
        <end position="276"/>
    </location>
</feature>
<keyword evidence="1" id="KW-0812">Transmembrane</keyword>
<keyword evidence="2" id="KW-0808">Transferase</keyword>
<reference evidence="2 3" key="1">
    <citation type="journal article" date="2018" name="J. Microbiol.">
        <title>Salicibibacter kimchii gen. nov., sp. nov., a moderately halophilic and alkalitolerant bacterium in the family Bacillaceae, isolated from kimchi.</title>
        <authorList>
            <person name="Jang J.Y."/>
            <person name="Oh Y.J."/>
            <person name="Lim S.K."/>
            <person name="Park H.K."/>
            <person name="Lee C."/>
            <person name="Kim J.Y."/>
            <person name="Lee M.A."/>
            <person name="Choi H.J."/>
        </authorList>
    </citation>
    <scope>NUCLEOTIDE SEQUENCE [LARGE SCALE GENOMIC DNA]</scope>
    <source>
        <strain evidence="2 3">NKC1-1</strain>
    </source>
</reference>
<name>A0A345BYZ9_9BACI</name>
<dbReference type="AlphaFoldDB" id="A0A345BYZ9"/>
<dbReference type="KEGG" id="rue:DT065_09205"/>
<dbReference type="GO" id="GO:0004659">
    <property type="term" value="F:prenyltransferase activity"/>
    <property type="evidence" value="ECO:0007669"/>
    <property type="project" value="InterPro"/>
</dbReference>
<dbReference type="CDD" id="cd13962">
    <property type="entry name" value="PT_UbiA_UBIAD1"/>
    <property type="match status" value="1"/>
</dbReference>
<dbReference type="Proteomes" id="UP000252100">
    <property type="component" value="Chromosome"/>
</dbReference>
<proteinExistence type="predicted"/>
<evidence type="ECO:0000313" key="2">
    <source>
        <dbReference type="EMBL" id="AXF56180.1"/>
    </source>
</evidence>